<dbReference type="AlphaFoldDB" id="A0A814L0T7"/>
<keyword evidence="7" id="KW-0111">Calcium/phospholipid-binding</keyword>
<protein>
    <recommendedName>
        <fullName evidence="10">Annexin</fullName>
    </recommendedName>
</protein>
<dbReference type="GO" id="GO:0012506">
    <property type="term" value="C:vesicle membrane"/>
    <property type="evidence" value="ECO:0007669"/>
    <property type="project" value="TreeGrafter"/>
</dbReference>
<dbReference type="Proteomes" id="UP000663854">
    <property type="component" value="Unassembled WGS sequence"/>
</dbReference>
<dbReference type="SUPFAM" id="SSF47874">
    <property type="entry name" value="Annexin"/>
    <property type="match status" value="1"/>
</dbReference>
<dbReference type="PRINTS" id="PR00196">
    <property type="entry name" value="ANNEXIN"/>
</dbReference>
<keyword evidence="16" id="KW-1185">Reference proteome</keyword>
<dbReference type="Pfam" id="PF00191">
    <property type="entry name" value="Annexin"/>
    <property type="match status" value="4"/>
</dbReference>
<dbReference type="PROSITE" id="PS51897">
    <property type="entry name" value="ANNEXIN_2"/>
    <property type="match status" value="4"/>
</dbReference>
<evidence type="ECO:0000256" key="4">
    <source>
        <dbReference type="ARBA" id="ARBA00022737"/>
    </source>
</evidence>
<dbReference type="GO" id="GO:0005544">
    <property type="term" value="F:calcium-dependent phospholipid binding"/>
    <property type="evidence" value="ECO:0007669"/>
    <property type="project" value="UniProtKB-KW"/>
</dbReference>
<dbReference type="PANTHER" id="PTHR10502">
    <property type="entry name" value="ANNEXIN"/>
    <property type="match status" value="1"/>
</dbReference>
<name>A0A814L0T7_9BILA</name>
<comment type="function">
    <text evidence="8">Involved in reproduction of the worm. Involved in host-parasite interaction. Delivered into the host cell by means of parasite exosomes. Binds to acidic phospholipid membranes in a calcium-dependent manner in vitro. Causes aggregation of liposomes in the presence of calcium, but not in its absence. Likely to promote membrane fusion. May provide structural integrity within the tegument.</text>
</comment>
<evidence type="ECO:0000313" key="13">
    <source>
        <dbReference type="EMBL" id="CAF1059438.1"/>
    </source>
</evidence>
<evidence type="ECO:0000256" key="12">
    <source>
        <dbReference type="SAM" id="MobiDB-lite"/>
    </source>
</evidence>
<evidence type="ECO:0000313" key="16">
    <source>
        <dbReference type="Proteomes" id="UP000663870"/>
    </source>
</evidence>
<dbReference type="FunFam" id="1.10.220.10:FF:000002">
    <property type="entry name" value="Annexin"/>
    <property type="match status" value="1"/>
</dbReference>
<keyword evidence="4" id="KW-0677">Repeat</keyword>
<accession>A0A814L0T7</accession>
<comment type="subcellular location">
    <subcellularLocation>
        <location evidence="1">Host cell</location>
    </subcellularLocation>
    <subcellularLocation>
        <location evidence="2">Secreted</location>
        <location evidence="2">Extracellular exosome</location>
    </subcellularLocation>
    <subcellularLocation>
        <location evidence="9">Tegument</location>
    </subcellularLocation>
</comment>
<dbReference type="GO" id="GO:0005886">
    <property type="term" value="C:plasma membrane"/>
    <property type="evidence" value="ECO:0007669"/>
    <property type="project" value="TreeGrafter"/>
</dbReference>
<dbReference type="GO" id="GO:0005634">
    <property type="term" value="C:nucleus"/>
    <property type="evidence" value="ECO:0007669"/>
    <property type="project" value="TreeGrafter"/>
</dbReference>
<evidence type="ECO:0000313" key="15">
    <source>
        <dbReference type="Proteomes" id="UP000663854"/>
    </source>
</evidence>
<evidence type="ECO:0000256" key="9">
    <source>
        <dbReference type="ARBA" id="ARBA00060393"/>
    </source>
</evidence>
<evidence type="ECO:0000313" key="14">
    <source>
        <dbReference type="EMBL" id="CAF1237378.1"/>
    </source>
</evidence>
<dbReference type="GO" id="GO:0001786">
    <property type="term" value="F:phosphatidylserine binding"/>
    <property type="evidence" value="ECO:0007669"/>
    <property type="project" value="TreeGrafter"/>
</dbReference>
<feature type="coiled-coil region" evidence="11">
    <location>
        <begin position="354"/>
        <end position="395"/>
    </location>
</feature>
<dbReference type="FunFam" id="1.10.220.10:FF:000001">
    <property type="entry name" value="Annexin"/>
    <property type="match status" value="1"/>
</dbReference>
<dbReference type="GO" id="GO:0005737">
    <property type="term" value="C:cytoplasm"/>
    <property type="evidence" value="ECO:0007669"/>
    <property type="project" value="TreeGrafter"/>
</dbReference>
<gene>
    <name evidence="14" type="ORF">JXQ802_LOCUS26275</name>
    <name evidence="13" type="ORF">PYM288_LOCUS17567</name>
</gene>
<dbReference type="InterPro" id="IPR037104">
    <property type="entry name" value="Annexin_sf"/>
</dbReference>
<evidence type="ECO:0000256" key="2">
    <source>
        <dbReference type="ARBA" id="ARBA00004550"/>
    </source>
</evidence>
<comment type="similarity">
    <text evidence="3">Belongs to the annexin family.</text>
</comment>
<feature type="region of interest" description="Disordered" evidence="12">
    <location>
        <begin position="1"/>
        <end position="27"/>
    </location>
</feature>
<proteinExistence type="inferred from homology"/>
<organism evidence="13 15">
    <name type="scientific">Rotaria sordida</name>
    <dbReference type="NCBI Taxonomy" id="392033"/>
    <lineage>
        <taxon>Eukaryota</taxon>
        <taxon>Metazoa</taxon>
        <taxon>Spiralia</taxon>
        <taxon>Gnathifera</taxon>
        <taxon>Rotifera</taxon>
        <taxon>Eurotatoria</taxon>
        <taxon>Bdelloidea</taxon>
        <taxon>Philodinida</taxon>
        <taxon>Philodinidae</taxon>
        <taxon>Rotaria</taxon>
    </lineage>
</organism>
<dbReference type="Gene3D" id="1.10.220.10">
    <property type="entry name" value="Annexin"/>
    <property type="match status" value="4"/>
</dbReference>
<comment type="caution">
    <text evidence="13">The sequence shown here is derived from an EMBL/GenBank/DDBJ whole genome shotgun (WGS) entry which is preliminary data.</text>
</comment>
<evidence type="ECO:0000256" key="6">
    <source>
        <dbReference type="ARBA" id="ARBA00023216"/>
    </source>
</evidence>
<dbReference type="Proteomes" id="UP000663870">
    <property type="component" value="Unassembled WGS sequence"/>
</dbReference>
<dbReference type="SMART" id="SM00335">
    <property type="entry name" value="ANX"/>
    <property type="match status" value="4"/>
</dbReference>
<dbReference type="GO" id="GO:0043657">
    <property type="term" value="C:host cell"/>
    <property type="evidence" value="ECO:0007669"/>
    <property type="project" value="UniProtKB-SubCell"/>
</dbReference>
<reference evidence="13" key="1">
    <citation type="submission" date="2021-02" db="EMBL/GenBank/DDBJ databases">
        <authorList>
            <person name="Nowell W R."/>
        </authorList>
    </citation>
    <scope>NUCLEOTIDE SEQUENCE</scope>
</reference>
<dbReference type="GO" id="GO:0005509">
    <property type="term" value="F:calcium ion binding"/>
    <property type="evidence" value="ECO:0007669"/>
    <property type="project" value="InterPro"/>
</dbReference>
<evidence type="ECO:0000256" key="11">
    <source>
        <dbReference type="SAM" id="Coils"/>
    </source>
</evidence>
<keyword evidence="6" id="KW-0041">Annexin</keyword>
<dbReference type="InterPro" id="IPR018502">
    <property type="entry name" value="Annexin_repeat"/>
</dbReference>
<dbReference type="InterPro" id="IPR001464">
    <property type="entry name" value="Annexin"/>
</dbReference>
<dbReference type="GO" id="GO:0005576">
    <property type="term" value="C:extracellular region"/>
    <property type="evidence" value="ECO:0007669"/>
    <property type="project" value="UniProtKB-SubCell"/>
</dbReference>
<feature type="compositionally biased region" description="Basic and acidic residues" evidence="12">
    <location>
        <begin position="1"/>
        <end position="13"/>
    </location>
</feature>
<keyword evidence="11" id="KW-0175">Coiled coil</keyword>
<dbReference type="EMBL" id="CAJNOL010000914">
    <property type="protein sequence ID" value="CAF1237378.1"/>
    <property type="molecule type" value="Genomic_DNA"/>
</dbReference>
<evidence type="ECO:0000256" key="8">
    <source>
        <dbReference type="ARBA" id="ARBA00059330"/>
    </source>
</evidence>
<evidence type="ECO:0000256" key="7">
    <source>
        <dbReference type="ARBA" id="ARBA00023302"/>
    </source>
</evidence>
<evidence type="ECO:0000256" key="10">
    <source>
        <dbReference type="ARBA" id="ARBA00077076"/>
    </source>
</evidence>
<evidence type="ECO:0000256" key="1">
    <source>
        <dbReference type="ARBA" id="ARBA00004340"/>
    </source>
</evidence>
<dbReference type="EMBL" id="CAJNOH010000500">
    <property type="protein sequence ID" value="CAF1059438.1"/>
    <property type="molecule type" value="Genomic_DNA"/>
</dbReference>
<keyword evidence="5" id="KW-0106">Calcium</keyword>
<dbReference type="PANTHER" id="PTHR10502:SF102">
    <property type="entry name" value="ANNEXIN B11"/>
    <property type="match status" value="1"/>
</dbReference>
<evidence type="ECO:0000256" key="3">
    <source>
        <dbReference type="ARBA" id="ARBA00007831"/>
    </source>
</evidence>
<evidence type="ECO:0000256" key="5">
    <source>
        <dbReference type="ARBA" id="ARBA00022837"/>
    </source>
</evidence>
<sequence length="912" mass="107666">MDRNTKIDHHKFNSELNRPTTAPPHQPTTVIKYMTPRTIGLNLTNSFQGSLRNFTLPNIDSSLVAPTLTTNYGLVSFVQAPLSTAVAPIQNIDGEHIRHEHRELSKLHETLTDNILLCCHYEVHNRAQELQLELFQTNANKNSSIIEKMFQSEIETGHQLITDASRYKSELNKKLTDIHQVTVANDEHYQQLLSKRNTTNKEIFEYQRKLAQNRAESEFLRSRIQQFNDETNFYTLKNNILQTRQVKLRYELDEETFAKQVLEMEFGVLENEKITNEDIHLTTMNDIRQSININQIATIEPSNTFHEQLNYELRRMKSEFERKLQTYRDELHRKFELEYHRYRMQKSFPTPNVLREHEMNSEQFKREKNDIEQQLRFVRENIYQLQSQIEIIEKKILDERVNTESISKSQRHLSMLQQIIRERENQLEETIQIRTTIKNSIENYREELNRYPKRIINNSNETEQSIKQNIQNTNNQQKQSSSTIIQVIPSPFRSKTNQTEEISLEEGTLVRFNDFNVEQDCKELNTSLQKPNIDEMSVIRILCNRTIAQRLQIRDTYPNRFGENLNDVIETKVSGNLKTLLQRLLLSSIEYDCIELRRILCGTKIDETTLIEIFLSRSNKEIKTIIHTYETIFKSTLAKDIIDDEETPSKQIILALLQANRPEDNDIDDDEVLEDAQYLYETNSKWRRDGSTFIRLLCNRSNTHLKQIFDAYPQFSKTDIEQSIQIDKDSDLSHTLMAIVRIVRNRPRFFAFELKKSLKSSGCNEDNLTRIIVSRCEIDMIQIKSEFEKISKRTLFDQIHTDTSGYYKRALLELLRQRSEPISNNSIFKQLLDSKLVQKKTRPTVQWKQPMSKKPFGRSLSNRDIYNSSQFDRNNEAKMNTLLTFNTKPPNVQYTELYPARKRLYSNQNDDE</sequence>